<feature type="active site" description="Pros-phosphohistidine intermediate" evidence="8">
    <location>
        <position position="126"/>
    </location>
</feature>
<dbReference type="PRINTS" id="PR00988">
    <property type="entry name" value="URIDINKINASE"/>
</dbReference>
<evidence type="ECO:0000256" key="3">
    <source>
        <dbReference type="ARBA" id="ARBA00022679"/>
    </source>
</evidence>
<comment type="similarity">
    <text evidence="2 9">Belongs to the uridine kinase family.</text>
</comment>
<dbReference type="InterPro" id="IPR034907">
    <property type="entry name" value="NDK-like_dom"/>
</dbReference>
<comment type="pathway">
    <text evidence="1 9">Pyrimidine metabolism; UMP biosynthesis via salvage pathway; UMP from uridine: step 1/1.</text>
</comment>
<dbReference type="NCBIfam" id="NF001097">
    <property type="entry name" value="PRK00129.1"/>
    <property type="match status" value="1"/>
</dbReference>
<dbReference type="InterPro" id="IPR000764">
    <property type="entry name" value="Uridine_kinase-like"/>
</dbReference>
<reference evidence="11 12" key="1">
    <citation type="submission" date="2022-05" db="EMBL/GenBank/DDBJ databases">
        <authorList>
            <consortium name="Genoscope - CEA"/>
            <person name="William W."/>
        </authorList>
    </citation>
    <scope>NUCLEOTIDE SEQUENCE [LARGE SCALE GENOMIC DNA]</scope>
</reference>
<dbReference type="SUPFAM" id="SSF54919">
    <property type="entry name" value="Nucleoside diphosphate kinase, NDK"/>
    <property type="match status" value="1"/>
</dbReference>
<evidence type="ECO:0000313" key="11">
    <source>
        <dbReference type="EMBL" id="CAH3019870.1"/>
    </source>
</evidence>
<feature type="binding site" evidence="8">
    <location>
        <position position="93"/>
    </location>
    <ligand>
        <name>ATP</name>
        <dbReference type="ChEBI" id="CHEBI:30616"/>
    </ligand>
</feature>
<evidence type="ECO:0000256" key="6">
    <source>
        <dbReference type="ARBA" id="ARBA00047436"/>
    </source>
</evidence>
<dbReference type="Gene3D" id="3.40.50.2020">
    <property type="match status" value="1"/>
</dbReference>
<dbReference type="EMBL" id="CALNXI010000128">
    <property type="protein sequence ID" value="CAH3019870.1"/>
    <property type="molecule type" value="Genomic_DNA"/>
</dbReference>
<evidence type="ECO:0000256" key="9">
    <source>
        <dbReference type="RuleBase" id="RU003825"/>
    </source>
</evidence>
<dbReference type="InterPro" id="IPR027417">
    <property type="entry name" value="P-loop_NTPase"/>
</dbReference>
<dbReference type="Gene3D" id="3.30.70.141">
    <property type="entry name" value="Nucleoside diphosphate kinase-like domain"/>
    <property type="match status" value="1"/>
</dbReference>
<keyword evidence="12" id="KW-1185">Reference proteome</keyword>
<feature type="domain" description="Nucleoside diphosphate kinase-like" evidence="10">
    <location>
        <begin position="8"/>
        <end position="147"/>
    </location>
</feature>
<comment type="pathway">
    <text evidence="9">Pyrimidine metabolism; CTP biosynthesis via salvage pathway; CTP from cytidine: step 1/3.</text>
</comment>
<evidence type="ECO:0000313" key="12">
    <source>
        <dbReference type="Proteomes" id="UP001159427"/>
    </source>
</evidence>
<proteinExistence type="inferred from homology"/>
<dbReference type="Pfam" id="PF14681">
    <property type="entry name" value="UPRTase"/>
    <property type="match status" value="1"/>
</dbReference>
<dbReference type="Gene3D" id="3.40.50.300">
    <property type="entry name" value="P-loop containing nucleotide triphosphate hydrolases"/>
    <property type="match status" value="1"/>
</dbReference>
<protein>
    <recommendedName>
        <fullName evidence="9">Uridine kinase</fullName>
        <ecNumber evidence="9">2.7.1.48</ecNumber>
    </recommendedName>
</protein>
<accession>A0ABN8LS07</accession>
<comment type="catalytic activity">
    <reaction evidence="7 9">
        <text>uridine + ATP = UMP + ADP + H(+)</text>
        <dbReference type="Rhea" id="RHEA:16825"/>
        <dbReference type="ChEBI" id="CHEBI:15378"/>
        <dbReference type="ChEBI" id="CHEBI:16704"/>
        <dbReference type="ChEBI" id="CHEBI:30616"/>
        <dbReference type="ChEBI" id="CHEBI:57865"/>
        <dbReference type="ChEBI" id="CHEBI:456216"/>
        <dbReference type="EC" id="2.7.1.48"/>
    </reaction>
</comment>
<feature type="binding site" evidence="8">
    <location>
        <position position="65"/>
    </location>
    <ligand>
        <name>ATP</name>
        <dbReference type="ChEBI" id="CHEBI:30616"/>
    </ligand>
</feature>
<name>A0ABN8LS07_9CNID</name>
<dbReference type="PROSITE" id="PS51374">
    <property type="entry name" value="NDPK_LIKE"/>
    <property type="match status" value="1"/>
</dbReference>
<dbReference type="NCBIfam" id="TIGR00235">
    <property type="entry name" value="udk"/>
    <property type="match status" value="1"/>
</dbReference>
<dbReference type="SMART" id="SM00562">
    <property type="entry name" value="NDK"/>
    <property type="match status" value="1"/>
</dbReference>
<gene>
    <name evidence="11" type="ORF">PEVE_00004474</name>
</gene>
<dbReference type="Proteomes" id="UP001159427">
    <property type="component" value="Unassembled WGS sequence"/>
</dbReference>
<organism evidence="11 12">
    <name type="scientific">Porites evermanni</name>
    <dbReference type="NCBI Taxonomy" id="104178"/>
    <lineage>
        <taxon>Eukaryota</taxon>
        <taxon>Metazoa</taxon>
        <taxon>Cnidaria</taxon>
        <taxon>Anthozoa</taxon>
        <taxon>Hexacorallia</taxon>
        <taxon>Scleractinia</taxon>
        <taxon>Fungiina</taxon>
        <taxon>Poritidae</taxon>
        <taxon>Porites</taxon>
    </lineage>
</organism>
<evidence type="ECO:0000259" key="10">
    <source>
        <dbReference type="SMART" id="SM00562"/>
    </source>
</evidence>
<comment type="catalytic activity">
    <reaction evidence="6 9">
        <text>cytidine + ATP = CMP + ADP + H(+)</text>
        <dbReference type="Rhea" id="RHEA:24674"/>
        <dbReference type="ChEBI" id="CHEBI:15378"/>
        <dbReference type="ChEBI" id="CHEBI:17562"/>
        <dbReference type="ChEBI" id="CHEBI:30616"/>
        <dbReference type="ChEBI" id="CHEBI:60377"/>
        <dbReference type="ChEBI" id="CHEBI:456216"/>
        <dbReference type="EC" id="2.7.1.48"/>
    </reaction>
</comment>
<dbReference type="InterPro" id="IPR029057">
    <property type="entry name" value="PRTase-like"/>
</dbReference>
<dbReference type="InterPro" id="IPR036850">
    <property type="entry name" value="NDK-like_dom_sf"/>
</dbReference>
<feature type="binding site" evidence="8">
    <location>
        <position position="123"/>
    </location>
    <ligand>
        <name>ATP</name>
        <dbReference type="ChEBI" id="CHEBI:30616"/>
    </ligand>
</feature>
<dbReference type="InterPro" id="IPR000836">
    <property type="entry name" value="PRTase_dom"/>
</dbReference>
<evidence type="ECO:0000256" key="4">
    <source>
        <dbReference type="ARBA" id="ARBA00022741"/>
    </source>
</evidence>
<feature type="binding site" evidence="8">
    <location>
        <position position="113"/>
    </location>
    <ligand>
        <name>ATP</name>
        <dbReference type="ChEBI" id="CHEBI:30616"/>
    </ligand>
</feature>
<feature type="binding site" evidence="8">
    <location>
        <position position="99"/>
    </location>
    <ligand>
        <name>ATP</name>
        <dbReference type="ChEBI" id="CHEBI:30616"/>
    </ligand>
</feature>
<keyword evidence="5 9" id="KW-0418">Kinase</keyword>
<evidence type="ECO:0000256" key="8">
    <source>
        <dbReference type="PROSITE-ProRule" id="PRU00706"/>
    </source>
</evidence>
<keyword evidence="4 9" id="KW-0547">Nucleotide-binding</keyword>
<dbReference type="PANTHER" id="PTHR10285">
    <property type="entry name" value="URIDINE KINASE"/>
    <property type="match status" value="1"/>
</dbReference>
<dbReference type="SUPFAM" id="SSF52540">
    <property type="entry name" value="P-loop containing nucleoside triphosphate hydrolases"/>
    <property type="match status" value="1"/>
</dbReference>
<dbReference type="NCBIfam" id="NF004018">
    <property type="entry name" value="PRK05480.1"/>
    <property type="match status" value="1"/>
</dbReference>
<dbReference type="Pfam" id="PF00334">
    <property type="entry name" value="NDK"/>
    <property type="match status" value="1"/>
</dbReference>
<dbReference type="InterPro" id="IPR006083">
    <property type="entry name" value="PRK/URK"/>
</dbReference>
<dbReference type="CDD" id="cd02023">
    <property type="entry name" value="UMPK"/>
    <property type="match status" value="1"/>
</dbReference>
<evidence type="ECO:0000256" key="2">
    <source>
        <dbReference type="ARBA" id="ARBA00005408"/>
    </source>
</evidence>
<keyword evidence="3 9" id="KW-0808">Transferase</keyword>
<keyword evidence="9" id="KW-0067">ATP-binding</keyword>
<dbReference type="EC" id="2.7.1.48" evidence="9"/>
<dbReference type="SUPFAM" id="SSF53271">
    <property type="entry name" value="PRTase-like"/>
    <property type="match status" value="1"/>
</dbReference>
<comment type="caution">
    <text evidence="11">The sequence shown here is derived from an EMBL/GenBank/DDBJ whole genome shotgun (WGS) entry which is preliminary data.</text>
</comment>
<dbReference type="Pfam" id="PF00485">
    <property type="entry name" value="PRK"/>
    <property type="match status" value="1"/>
</dbReference>
<evidence type="ECO:0000256" key="5">
    <source>
        <dbReference type="ARBA" id="ARBA00022777"/>
    </source>
</evidence>
<sequence length="623" mass="71406">MMVVRRRLQLTLAILKPDLMMHPVRTKKVKKIIKDKGFLVVQSKVTQLNQQEAEKFYEEHKERFFYTRLITFMSSGPLTAMILARENCITLWRELMGPTKTYRARDIAPTSIRALYGISDTRNATHGSDSDESAQKEIGFFFPDFCSNHWGENLELLYREKRHELVWDDNQGRPPWYNLHGELKEPFVIGLCGGSASGKTTVANKIIEQLGVPWVCMLSLDSFYKVLNAEQHEAAKRNEYNFDHPDSFDHDLAATILKKLKEGKSVQIPIYDFKSHSRLEQKKNLYGANVIIFEGIMAFAYKDLRDLMDMKVFVDADPDVRLSRRLKRDITERERDLVGVLQQYNTYVKPAFDQYIAPTMIYADIVVPRGGENNVAIDLIVRHVRTQLEQRGFNFREKLRYAHQGQPLPCSLSILESTPQVRGLHAIIRNEATSRDDFIFYSKRLMRILIEHALSHLPFKKHVVTSMEGTTYEGRKFAGKRLCGVSILRAGETMEPALESVCKDVRIGKILIQTNEETFEPELHYYRLPKGISEDHVILMDATLATGAAALMAIRVLLDHDVREENILFLSLIAAESGVHTIAYAYPNVKIITAAVDHEVNDKYHIIPGIGNFGDRYFGTADY</sequence>
<evidence type="ECO:0000256" key="1">
    <source>
        <dbReference type="ARBA" id="ARBA00004690"/>
    </source>
</evidence>
<comment type="similarity">
    <text evidence="8">Belongs to the NDK family.</text>
</comment>
<evidence type="ECO:0000256" key="7">
    <source>
        <dbReference type="ARBA" id="ARBA00048909"/>
    </source>
</evidence>
<feature type="binding site" evidence="8">
    <location>
        <position position="16"/>
    </location>
    <ligand>
        <name>ATP</name>
        <dbReference type="ChEBI" id="CHEBI:30616"/>
    </ligand>
</feature>